<dbReference type="SMART" id="SM00634">
    <property type="entry name" value="BID_1"/>
    <property type="match status" value="1"/>
</dbReference>
<evidence type="ECO:0000256" key="1">
    <source>
        <dbReference type="ARBA" id="ARBA00010116"/>
    </source>
</evidence>
<dbReference type="EMBL" id="LDSL01000018">
    <property type="protein sequence ID" value="KTT27342.1"/>
    <property type="molecule type" value="Genomic_DNA"/>
</dbReference>
<gene>
    <name evidence="3" type="ORF">NS331_02615</name>
</gene>
<evidence type="ECO:0000313" key="4">
    <source>
        <dbReference type="Proteomes" id="UP000072741"/>
    </source>
</evidence>
<comment type="similarity">
    <text evidence="1">Belongs to the intimin/invasin family.</text>
</comment>
<dbReference type="Proteomes" id="UP000072741">
    <property type="component" value="Unassembled WGS sequence"/>
</dbReference>
<organism evidence="3 4">
    <name type="scientific">Pseudacidovorax intermedius</name>
    <dbReference type="NCBI Taxonomy" id="433924"/>
    <lineage>
        <taxon>Bacteria</taxon>
        <taxon>Pseudomonadati</taxon>
        <taxon>Pseudomonadota</taxon>
        <taxon>Betaproteobacteria</taxon>
        <taxon>Burkholderiales</taxon>
        <taxon>Comamonadaceae</taxon>
        <taxon>Pseudacidovorax</taxon>
    </lineage>
</organism>
<name>A0A147HBK0_9BURK</name>
<dbReference type="InterPro" id="IPR013783">
    <property type="entry name" value="Ig-like_fold"/>
</dbReference>
<dbReference type="InterPro" id="IPR003344">
    <property type="entry name" value="Big_1_dom"/>
</dbReference>
<dbReference type="InterPro" id="IPR008964">
    <property type="entry name" value="Invasin/intimin_cell_adhesion"/>
</dbReference>
<feature type="domain" description="Big-1" evidence="2">
    <location>
        <begin position="126"/>
        <end position="216"/>
    </location>
</feature>
<dbReference type="SUPFAM" id="SSF49373">
    <property type="entry name" value="Invasin/intimin cell-adhesion fragments"/>
    <property type="match status" value="2"/>
</dbReference>
<sequence>MRGGTGASTTSLTALEIGQAVAVVKDASGNPVSGTIVKFAETGGSLLTISPAAATALTDASGRATVEIRAASVSSLGATTITAAATVGTTPVAAQKSIAISSAPAASAVSPQLAAKAINFLDTNPADKSIVIKGAGGNGRSESATLRFRIVDANNSPVKGVLVNFAVNGTGVTLNVPTATSDTDGVVVTTVSSGSVATVVVVQATVNGSNAVTTQSDQLTVTTGTATQAGFDLSATKYNLNYRQSGDKSTITVRIADANGNPVADGVPVVFTSDFLAVGSSSRGGCVTAGGLCTVDLVVQDPRPADGQYVTVTASTRVGSGTSISKAVRFTANDVSLVSLYTGPTAASTTQVTAFTVSAAQCNTVQVLSLFAGTPAAFPPPAGTAVSVTSSNPTLTAALASQATIDDVLSDPRVRTRVDLRFTPTTASCTVGATSLVDVSFTAGNGIKSTSTIAVTTVP</sequence>
<dbReference type="Gene3D" id="2.60.40.10">
    <property type="entry name" value="Immunoglobulins"/>
    <property type="match status" value="3"/>
</dbReference>
<accession>A0A147HBK0</accession>
<evidence type="ECO:0000313" key="3">
    <source>
        <dbReference type="EMBL" id="KTT27342.1"/>
    </source>
</evidence>
<comment type="caution">
    <text evidence="3">The sequence shown here is derived from an EMBL/GenBank/DDBJ whole genome shotgun (WGS) entry which is preliminary data.</text>
</comment>
<reference evidence="3 4" key="1">
    <citation type="journal article" date="2016" name="Front. Microbiol.">
        <title>Genomic Resource of Rice Seed Associated Bacteria.</title>
        <authorList>
            <person name="Midha S."/>
            <person name="Bansal K."/>
            <person name="Sharma S."/>
            <person name="Kumar N."/>
            <person name="Patil P.P."/>
            <person name="Chaudhry V."/>
            <person name="Patil P.B."/>
        </authorList>
    </citation>
    <scope>NUCLEOTIDE SEQUENCE [LARGE SCALE GENOMIC DNA]</scope>
    <source>
        <strain evidence="3 4">NS331</strain>
    </source>
</reference>
<protein>
    <recommendedName>
        <fullName evidence="2">Big-1 domain-containing protein</fullName>
    </recommendedName>
</protein>
<dbReference type="AlphaFoldDB" id="A0A147HBK0"/>
<keyword evidence="4" id="KW-1185">Reference proteome</keyword>
<evidence type="ECO:0000259" key="2">
    <source>
        <dbReference type="SMART" id="SM00634"/>
    </source>
</evidence>
<proteinExistence type="inferred from homology"/>